<feature type="transmembrane region" description="Helical" evidence="1">
    <location>
        <begin position="6"/>
        <end position="23"/>
    </location>
</feature>
<keyword evidence="1" id="KW-1133">Transmembrane helix</keyword>
<evidence type="ECO:0000256" key="1">
    <source>
        <dbReference type="SAM" id="Phobius"/>
    </source>
</evidence>
<keyword evidence="1" id="KW-0472">Membrane</keyword>
<dbReference type="AlphaFoldDB" id="A0A6C0ALN2"/>
<name>A0A6C0ALN2_9ZZZZ</name>
<protein>
    <submittedName>
        <fullName evidence="2">Uncharacterized protein</fullName>
    </submittedName>
</protein>
<reference evidence="2" key="1">
    <citation type="journal article" date="2020" name="Nature">
        <title>Giant virus diversity and host interactions through global metagenomics.</title>
        <authorList>
            <person name="Schulz F."/>
            <person name="Roux S."/>
            <person name="Paez-Espino D."/>
            <person name="Jungbluth S."/>
            <person name="Walsh D.A."/>
            <person name="Denef V.J."/>
            <person name="McMahon K.D."/>
            <person name="Konstantinidis K.T."/>
            <person name="Eloe-Fadrosh E.A."/>
            <person name="Kyrpides N.C."/>
            <person name="Woyke T."/>
        </authorList>
    </citation>
    <scope>NUCLEOTIDE SEQUENCE</scope>
    <source>
        <strain evidence="2">GVMAG-S-1091796-13</strain>
    </source>
</reference>
<proteinExistence type="predicted"/>
<dbReference type="EMBL" id="MN740716">
    <property type="protein sequence ID" value="QHS80698.1"/>
    <property type="molecule type" value="Genomic_DNA"/>
</dbReference>
<evidence type="ECO:0000313" key="2">
    <source>
        <dbReference type="EMBL" id="QHS80698.1"/>
    </source>
</evidence>
<sequence length="85" mass="9675">MDIFIVLILLTIGIIMIIISILNPKSIECPPQQVIYQQVPENILDMQYSKENRPSNIYLDMFNKSSPWIGGFTIGNKAFVSDKKS</sequence>
<keyword evidence="1" id="KW-0812">Transmembrane</keyword>
<organism evidence="2">
    <name type="scientific">viral metagenome</name>
    <dbReference type="NCBI Taxonomy" id="1070528"/>
    <lineage>
        <taxon>unclassified sequences</taxon>
        <taxon>metagenomes</taxon>
        <taxon>organismal metagenomes</taxon>
    </lineage>
</organism>
<accession>A0A6C0ALN2</accession>